<evidence type="ECO:0000256" key="3">
    <source>
        <dbReference type="SAM" id="Phobius"/>
    </source>
</evidence>
<dbReference type="AlphaFoldDB" id="A0A6A4GTD1"/>
<feature type="coiled-coil region" evidence="1">
    <location>
        <begin position="260"/>
        <end position="294"/>
    </location>
</feature>
<reference evidence="4" key="1">
    <citation type="journal article" date="2019" name="Environ. Microbiol.">
        <title>Fungal ecological strategies reflected in gene transcription - a case study of two litter decomposers.</title>
        <authorList>
            <person name="Barbi F."/>
            <person name="Kohler A."/>
            <person name="Barry K."/>
            <person name="Baskaran P."/>
            <person name="Daum C."/>
            <person name="Fauchery L."/>
            <person name="Ihrmark K."/>
            <person name="Kuo A."/>
            <person name="LaButti K."/>
            <person name="Lipzen A."/>
            <person name="Morin E."/>
            <person name="Grigoriev I.V."/>
            <person name="Henrissat B."/>
            <person name="Lindahl B."/>
            <person name="Martin F."/>
        </authorList>
    </citation>
    <scope>NUCLEOTIDE SEQUENCE</scope>
    <source>
        <strain evidence="4">JB14</strain>
    </source>
</reference>
<keyword evidence="3" id="KW-1133">Transmembrane helix</keyword>
<proteinExistence type="predicted"/>
<dbReference type="EMBL" id="ML769746">
    <property type="protein sequence ID" value="KAE9388394.1"/>
    <property type="molecule type" value="Genomic_DNA"/>
</dbReference>
<feature type="region of interest" description="Disordered" evidence="2">
    <location>
        <begin position="1"/>
        <end position="91"/>
    </location>
</feature>
<keyword evidence="5" id="KW-1185">Reference proteome</keyword>
<dbReference type="Proteomes" id="UP000799118">
    <property type="component" value="Unassembled WGS sequence"/>
</dbReference>
<gene>
    <name evidence="4" type="ORF">BT96DRAFT_960218</name>
</gene>
<feature type="transmembrane region" description="Helical" evidence="3">
    <location>
        <begin position="411"/>
        <end position="430"/>
    </location>
</feature>
<evidence type="ECO:0000256" key="2">
    <source>
        <dbReference type="SAM" id="MobiDB-lite"/>
    </source>
</evidence>
<sequence>MNILERAHSMSKLNHNSEEQTPKGSPPAETEPPHVHVSEEEESEATDREYESESGSSRTEANNSPHQRTFSQQDDEEESSPRNGSKPVAHRPAKARSWYEFDLAVVAALVSPVGRWLTGADHIKNILFVMLLIFYLHQVIEIPWTLYHNARPRVHPHSNRASTAEDLHRKRASSELRFLEFIFFSFAVVSPFLGAYLLRYVTFAVTGQDIHSWFSMGLFLLATGVRPWSHLVERFSRRVTDLHDIVHYHSGAKERDSDNVSEMKHELELLRGQMREMEKSLAKLNKKLAKETDDVYDYVDERAESVEKTVKKHEKALEYVLHLPSTLLVPSRSSLPSKSSSTSTPSSSSPLKYHHSGATSPAATKLETIHEGKEIFSLKPSISAPATKTVVVKSPPPSTSTAEPPLLLRPFFVMLSLMTLPALIFVHAAYTATFPLRWSFECYCVSPA</sequence>
<name>A0A6A4GTD1_9AGAR</name>
<evidence type="ECO:0000313" key="5">
    <source>
        <dbReference type="Proteomes" id="UP000799118"/>
    </source>
</evidence>
<feature type="compositionally biased region" description="Low complexity" evidence="2">
    <location>
        <begin position="330"/>
        <end position="351"/>
    </location>
</feature>
<dbReference type="PANTHER" id="PTHR42032:SF1">
    <property type="entry name" value="YALI0E30679P"/>
    <property type="match status" value="1"/>
</dbReference>
<dbReference type="PANTHER" id="PTHR42032">
    <property type="entry name" value="YALI0E30679P"/>
    <property type="match status" value="1"/>
</dbReference>
<keyword evidence="3" id="KW-0812">Transmembrane</keyword>
<evidence type="ECO:0000313" key="4">
    <source>
        <dbReference type="EMBL" id="KAE9388394.1"/>
    </source>
</evidence>
<dbReference type="OrthoDB" id="10263751at2759"/>
<feature type="compositionally biased region" description="Polar residues" evidence="2">
    <location>
        <begin position="54"/>
        <end position="72"/>
    </location>
</feature>
<feature type="region of interest" description="Disordered" evidence="2">
    <location>
        <begin position="330"/>
        <end position="360"/>
    </location>
</feature>
<keyword evidence="3" id="KW-0472">Membrane</keyword>
<accession>A0A6A4GTD1</accession>
<feature type="transmembrane region" description="Helical" evidence="3">
    <location>
        <begin position="126"/>
        <end position="147"/>
    </location>
</feature>
<feature type="transmembrane region" description="Helical" evidence="3">
    <location>
        <begin position="178"/>
        <end position="198"/>
    </location>
</feature>
<feature type="transmembrane region" description="Helical" evidence="3">
    <location>
        <begin position="210"/>
        <end position="228"/>
    </location>
</feature>
<keyword evidence="1" id="KW-0175">Coiled coil</keyword>
<protein>
    <submittedName>
        <fullName evidence="4">Uncharacterized protein</fullName>
    </submittedName>
</protein>
<evidence type="ECO:0000256" key="1">
    <source>
        <dbReference type="SAM" id="Coils"/>
    </source>
</evidence>
<organism evidence="4 5">
    <name type="scientific">Gymnopus androsaceus JB14</name>
    <dbReference type="NCBI Taxonomy" id="1447944"/>
    <lineage>
        <taxon>Eukaryota</taxon>
        <taxon>Fungi</taxon>
        <taxon>Dikarya</taxon>
        <taxon>Basidiomycota</taxon>
        <taxon>Agaricomycotina</taxon>
        <taxon>Agaricomycetes</taxon>
        <taxon>Agaricomycetidae</taxon>
        <taxon>Agaricales</taxon>
        <taxon>Marasmiineae</taxon>
        <taxon>Omphalotaceae</taxon>
        <taxon>Gymnopus</taxon>
    </lineage>
</organism>